<dbReference type="GeneID" id="92511918"/>
<name>A0A836FWE9_9TRYP</name>
<organism evidence="2 3">
    <name type="scientific">Leishmania martiniquensis</name>
    <dbReference type="NCBI Taxonomy" id="1580590"/>
    <lineage>
        <taxon>Eukaryota</taxon>
        <taxon>Discoba</taxon>
        <taxon>Euglenozoa</taxon>
        <taxon>Kinetoplastea</taxon>
        <taxon>Metakinetoplastina</taxon>
        <taxon>Trypanosomatida</taxon>
        <taxon>Trypanosomatidae</taxon>
        <taxon>Leishmaniinae</taxon>
        <taxon>Leishmania</taxon>
    </lineage>
</organism>
<feature type="region of interest" description="Disordered" evidence="1">
    <location>
        <begin position="218"/>
        <end position="245"/>
    </location>
</feature>
<feature type="region of interest" description="Disordered" evidence="1">
    <location>
        <begin position="69"/>
        <end position="102"/>
    </location>
</feature>
<evidence type="ECO:0000313" key="3">
    <source>
        <dbReference type="Proteomes" id="UP000673552"/>
    </source>
</evidence>
<keyword evidence="3" id="KW-1185">Reference proteome</keyword>
<reference evidence="2 3" key="1">
    <citation type="submission" date="2021-03" db="EMBL/GenBank/DDBJ databases">
        <title>Leishmania (Mundinia) martiniquensis Genome sequencing and assembly.</title>
        <authorList>
            <person name="Almutairi H."/>
            <person name="Gatherer D."/>
        </authorList>
    </citation>
    <scope>NUCLEOTIDE SEQUENCE [LARGE SCALE GENOMIC DNA]</scope>
    <source>
        <strain evidence="2">LSCM1</strain>
    </source>
</reference>
<dbReference type="Proteomes" id="UP000673552">
    <property type="component" value="Chromosome 32"/>
</dbReference>
<protein>
    <submittedName>
        <fullName evidence="2">Uncharacterized protein</fullName>
    </submittedName>
</protein>
<dbReference type="AlphaFoldDB" id="A0A836FWE9"/>
<feature type="compositionally biased region" description="Low complexity" evidence="1">
    <location>
        <begin position="515"/>
        <end position="530"/>
    </location>
</feature>
<evidence type="ECO:0000256" key="1">
    <source>
        <dbReference type="SAM" id="MobiDB-lite"/>
    </source>
</evidence>
<dbReference type="EMBL" id="JAFEUZ010000032">
    <property type="protein sequence ID" value="KAG5470562.1"/>
    <property type="molecule type" value="Genomic_DNA"/>
</dbReference>
<accession>A0A836FWE9</accession>
<feature type="compositionally biased region" description="Basic and acidic residues" evidence="1">
    <location>
        <begin position="89"/>
        <end position="101"/>
    </location>
</feature>
<proteinExistence type="predicted"/>
<comment type="caution">
    <text evidence="2">The sequence shown here is derived from an EMBL/GenBank/DDBJ whole genome shotgun (WGS) entry which is preliminary data.</text>
</comment>
<dbReference type="RefSeq" id="XP_067175955.1">
    <property type="nucleotide sequence ID" value="XM_067319406.1"/>
</dbReference>
<sequence>MSDSFESRMSAMRARLLNLSRTVEQQEQEKLMQRRASGHRYAVEETTGSAALAPAAAELVSSIATPPCPTPVSRSIPSEYPLPRANGISERDANQRLDVPKKSSLLAHRTSSILAPTAPITRARGEEPAPKVHAMLQLARQHVTISTSEATMIADAAPLMGAACSQAPSTPAAVCPAAFTLSALPHRIDFSHVPRSRPGSAAGLPSYDFHERFPRPRRRTASLEASAQAPALRDQEGHTPYGRTHDESCITAAHAPSDDSTSSDEEVSFDAFRVVQERLRQKMKQLTTLSSLSMAPPSRRGAPAESAMCVEATEHDAGRSFRGNDASAEMRGFDDLSPSPRRPPGARAETATPTRSPDAHAAMLPDTAPPPPAPAYEPHGQGDASMEVEVLPRTGDTNTENSGRTCQNICASLDDVAEGGDEMAAMLSSVQGRVPAAAAGTTYVARDVFGDPAARPVRVSRMPSSDVRCEPIGGGQRGGSHEFQPPSAGSIAQNWHRGQGKSGRTATSTPRGVPSAARRSASVSAARSSATQERSRSTAGASRRSVQQTAARPKPISLNVEATILCAVTGAELFALLRMRGLIESEGNTEEYRLPPARCHRLYVTPEEHRQLKLLRQSLHALDAEEQSQDVPSYQRVTISARSRNAEFVPPPPVSRYMTV</sequence>
<evidence type="ECO:0000313" key="2">
    <source>
        <dbReference type="EMBL" id="KAG5470562.1"/>
    </source>
</evidence>
<feature type="region of interest" description="Disordered" evidence="1">
    <location>
        <begin position="287"/>
        <end position="383"/>
    </location>
</feature>
<dbReference type="OrthoDB" id="246306at2759"/>
<feature type="region of interest" description="Disordered" evidence="1">
    <location>
        <begin position="456"/>
        <end position="552"/>
    </location>
</feature>
<gene>
    <name evidence="2" type="ORF">LSCM1_01806</name>
</gene>
<feature type="compositionally biased region" description="Basic and acidic residues" evidence="1">
    <location>
        <begin position="233"/>
        <end position="245"/>
    </location>
</feature>
<dbReference type="KEGG" id="lmat:92511918"/>